<accession>A0ABY2P7L3</accession>
<gene>
    <name evidence="2" type="ORF">E5Z02_29105</name>
</gene>
<reference evidence="2 3" key="1">
    <citation type="submission" date="2019-04" db="EMBL/GenBank/DDBJ databases">
        <title>Streptomyces rhizosphaericola sp. nov., an actinobacterium isolated from the wheat rhizosphere.</title>
        <authorList>
            <person name="Vargas Hoyos H.A."/>
            <person name="Santos S.N."/>
            <person name="Genuario D.B."/>
            <person name="Melo I.S."/>
            <person name="Da Silva L.J."/>
            <person name="Da Silva F.S.P."/>
            <person name="Zucchi T.D."/>
        </authorList>
    </citation>
    <scope>NUCLEOTIDE SEQUENCE [LARGE SCALE GENOMIC DNA]</scope>
    <source>
        <strain evidence="2 3">1AS2c</strain>
    </source>
</reference>
<evidence type="ECO:0000313" key="2">
    <source>
        <dbReference type="EMBL" id="TGZ02085.1"/>
    </source>
</evidence>
<feature type="compositionally biased region" description="Low complexity" evidence="1">
    <location>
        <begin position="37"/>
        <end position="92"/>
    </location>
</feature>
<dbReference type="Proteomes" id="UP000306274">
    <property type="component" value="Unassembled WGS sequence"/>
</dbReference>
<comment type="caution">
    <text evidence="2">The sequence shown here is derived from an EMBL/GenBank/DDBJ whole genome shotgun (WGS) entry which is preliminary data.</text>
</comment>
<feature type="non-terminal residue" evidence="2">
    <location>
        <position position="92"/>
    </location>
</feature>
<organism evidence="2 3">
    <name type="scientific">Streptomyces rhizosphaericola</name>
    <dbReference type="NCBI Taxonomy" id="2564098"/>
    <lineage>
        <taxon>Bacteria</taxon>
        <taxon>Bacillati</taxon>
        <taxon>Actinomycetota</taxon>
        <taxon>Actinomycetes</taxon>
        <taxon>Kitasatosporales</taxon>
        <taxon>Streptomycetaceae</taxon>
        <taxon>Streptomyces</taxon>
    </lineage>
</organism>
<keyword evidence="3" id="KW-1185">Reference proteome</keyword>
<protein>
    <submittedName>
        <fullName evidence="2">Allantoate amidohydrolase</fullName>
    </submittedName>
</protein>
<proteinExistence type="predicted"/>
<dbReference type="EMBL" id="SRZK01000448">
    <property type="protein sequence ID" value="TGZ02085.1"/>
    <property type="molecule type" value="Genomic_DNA"/>
</dbReference>
<evidence type="ECO:0000313" key="3">
    <source>
        <dbReference type="Proteomes" id="UP000306274"/>
    </source>
</evidence>
<evidence type="ECO:0000256" key="1">
    <source>
        <dbReference type="SAM" id="MobiDB-lite"/>
    </source>
</evidence>
<sequence>MPTGTPGNLPGTGGTSRGAAAPPDGRGQGTPRSTTQGAPAPGTPSSAPASPTAHPGTSSSAPASPGAHPGTPSGAAGPGPAAGSSRGAAVPS</sequence>
<feature type="region of interest" description="Disordered" evidence="1">
    <location>
        <begin position="1"/>
        <end position="92"/>
    </location>
</feature>
<name>A0ABY2P7L3_9ACTN</name>